<proteinExistence type="predicted"/>
<dbReference type="SUPFAM" id="SSF82199">
    <property type="entry name" value="SET domain"/>
    <property type="match status" value="1"/>
</dbReference>
<organism evidence="4">
    <name type="scientific">Rhizochromulina marina</name>
    <dbReference type="NCBI Taxonomy" id="1034831"/>
    <lineage>
        <taxon>Eukaryota</taxon>
        <taxon>Sar</taxon>
        <taxon>Stramenopiles</taxon>
        <taxon>Ochrophyta</taxon>
        <taxon>Dictyochophyceae</taxon>
        <taxon>Rhizochromulinales</taxon>
        <taxon>Rhizochromulina</taxon>
    </lineage>
</organism>
<feature type="compositionally biased region" description="Basic and acidic residues" evidence="1">
    <location>
        <begin position="536"/>
        <end position="546"/>
    </location>
</feature>
<dbReference type="InterPro" id="IPR046341">
    <property type="entry name" value="SET_dom_sf"/>
</dbReference>
<evidence type="ECO:0000256" key="2">
    <source>
        <dbReference type="SAM" id="SignalP"/>
    </source>
</evidence>
<protein>
    <recommendedName>
        <fullName evidence="3">Rubisco LSMT substrate-binding domain-containing protein</fullName>
    </recommendedName>
</protein>
<dbReference type="InterPro" id="IPR015353">
    <property type="entry name" value="Rubisco_LSMT_subst-bd"/>
</dbReference>
<gene>
    <name evidence="4" type="ORF">RMAR1173_LOCUS4325</name>
</gene>
<reference evidence="4" key="1">
    <citation type="submission" date="2021-01" db="EMBL/GenBank/DDBJ databases">
        <authorList>
            <person name="Corre E."/>
            <person name="Pelletier E."/>
            <person name="Niang G."/>
            <person name="Scheremetjew M."/>
            <person name="Finn R."/>
            <person name="Kale V."/>
            <person name="Holt S."/>
            <person name="Cochrane G."/>
            <person name="Meng A."/>
            <person name="Brown T."/>
            <person name="Cohen L."/>
        </authorList>
    </citation>
    <scope>NUCLEOTIDE SEQUENCE</scope>
    <source>
        <strain evidence="4">CCMP1243</strain>
    </source>
</reference>
<dbReference type="Pfam" id="PF09273">
    <property type="entry name" value="Rubis-subs-bind"/>
    <property type="match status" value="1"/>
</dbReference>
<evidence type="ECO:0000256" key="1">
    <source>
        <dbReference type="SAM" id="MobiDB-lite"/>
    </source>
</evidence>
<feature type="region of interest" description="Disordered" evidence="1">
    <location>
        <begin position="521"/>
        <end position="546"/>
    </location>
</feature>
<evidence type="ECO:0000259" key="3">
    <source>
        <dbReference type="Pfam" id="PF09273"/>
    </source>
</evidence>
<evidence type="ECO:0000313" key="4">
    <source>
        <dbReference type="EMBL" id="CAD9670418.1"/>
    </source>
</evidence>
<feature type="domain" description="Rubisco LSMT substrate-binding" evidence="3">
    <location>
        <begin position="295"/>
        <end position="427"/>
    </location>
</feature>
<keyword evidence="2" id="KW-0732">Signal</keyword>
<dbReference type="AlphaFoldDB" id="A0A7S2RGI4"/>
<feature type="chain" id="PRO_5031275957" description="Rubisco LSMT substrate-binding domain-containing protein" evidence="2">
    <location>
        <begin position="30"/>
        <end position="546"/>
    </location>
</feature>
<accession>A0A7S2RGI4</accession>
<dbReference type="EMBL" id="HBHJ01006642">
    <property type="protein sequence ID" value="CAD9670418.1"/>
    <property type="molecule type" value="Transcribed_RNA"/>
</dbReference>
<feature type="signal peptide" evidence="2">
    <location>
        <begin position="1"/>
        <end position="29"/>
    </location>
</feature>
<sequence>MAWPWRGAGRKGVLLGLVVALIRVVGLSGLAPPRAPSGAEDVLSLLRQDPALAVSSKVALREGVPVCTAAVGKNEALATFPLERCLVVPTSGAGEEDAWDMALAGKATLQRDSAEFEWLNCSSEHLQTRHPLFFTPNEVASLQYIPLLTRLQATLEHIHRESEGLDGLTPDMLAHDYVSALNSASRFELGPGGAAAVGALPFWGLVQLSQDPNCRVEADVDAGELHVRATRRIKPKEVLRRGPLAPSEGTDSSFWHNAQVCVEGRLPEDDVVCLDWNPRLVDMAKEVMGDRGGTRLLSWQLKLLRALGLEGRRADRSVLSLRSTSPLDQRLVVALRVTSSPTLDDLRCRFPGAASLLQLLGNLRKEPLVDPSTGRDTDVNVVPVAISLCSALLNQYQTNLEEDCVLYGGNLNTTAVEAASALLALEQQVRVVLQAQDASRGMDHADVCTEALDEFRSHAWVSLEKARALVGELQPRPALPTTMEQAIMFRMAKKLAIYGAMTHLLDYLHIDSSSMVLGSVLESPGGVSEGEEEQEHDGKGAGGGDK</sequence>
<name>A0A7S2RGI4_9STRA</name>